<sequence>MADALHRGWTVVLVPTALAASLMVLAQAVASHATAYTNAPQELGRLLETLRDAATETESYERDVSRVTNMEVKVRLGSLLREIQKTNVSLGSDLAMLLEGDQKEEKRSQALVGLPHIKDRMFMPSMKLSARLFWLEYRTDLHDRLRRLDTLKMRFLVVYMGAVASNAQAAATTSIAAVAAAASVTQNQHQPKPITPPMTPKKDERMMLMQSVAAAAAAAGEAPRLRNTRGPSRRAHVKRSSTSASRARSPPGSVLSVASTPPARTSERQDQTPTKSSSSVVSAGGNPKTDGWTGVIAELQSSPVMEARRESIETAMKSPSL</sequence>
<feature type="compositionally biased region" description="Low complexity" evidence="1">
    <location>
        <begin position="240"/>
        <end position="249"/>
    </location>
</feature>
<feature type="chain" id="PRO_5047090673" evidence="2">
    <location>
        <begin position="20"/>
        <end position="321"/>
    </location>
</feature>
<keyword evidence="2" id="KW-0732">Signal</keyword>
<protein>
    <submittedName>
        <fullName evidence="3">Uncharacterized protein</fullName>
    </submittedName>
</protein>
<dbReference type="GeneID" id="98115442"/>
<comment type="caution">
    <text evidence="3">The sequence shown here is derived from an EMBL/GenBank/DDBJ whole genome shotgun (WGS) entry which is preliminary data.</text>
</comment>
<organism evidence="3 4">
    <name type="scientific">Ceratocystis lukuohia</name>
    <dbReference type="NCBI Taxonomy" id="2019550"/>
    <lineage>
        <taxon>Eukaryota</taxon>
        <taxon>Fungi</taxon>
        <taxon>Dikarya</taxon>
        <taxon>Ascomycota</taxon>
        <taxon>Pezizomycotina</taxon>
        <taxon>Sordariomycetes</taxon>
        <taxon>Hypocreomycetidae</taxon>
        <taxon>Microascales</taxon>
        <taxon>Ceratocystidaceae</taxon>
        <taxon>Ceratocystis</taxon>
    </lineage>
</organism>
<evidence type="ECO:0000313" key="3">
    <source>
        <dbReference type="EMBL" id="KAL2891838.1"/>
    </source>
</evidence>
<dbReference type="EMBL" id="JABSNW010000001">
    <property type="protein sequence ID" value="KAL2891838.1"/>
    <property type="molecule type" value="Genomic_DNA"/>
</dbReference>
<proteinExistence type="predicted"/>
<gene>
    <name evidence="3" type="ORF">HOO65_011196</name>
</gene>
<keyword evidence="4" id="KW-1185">Reference proteome</keyword>
<dbReference type="Proteomes" id="UP001610728">
    <property type="component" value="Unassembled WGS sequence"/>
</dbReference>
<accession>A0ABR4MU92</accession>
<feature type="compositionally biased region" description="Polar residues" evidence="1">
    <location>
        <begin position="271"/>
        <end position="281"/>
    </location>
</feature>
<feature type="signal peptide" evidence="2">
    <location>
        <begin position="1"/>
        <end position="19"/>
    </location>
</feature>
<feature type="region of interest" description="Disordered" evidence="1">
    <location>
        <begin position="217"/>
        <end position="296"/>
    </location>
</feature>
<evidence type="ECO:0000313" key="4">
    <source>
        <dbReference type="Proteomes" id="UP001610728"/>
    </source>
</evidence>
<dbReference type="RefSeq" id="XP_070863018.1">
    <property type="nucleotide sequence ID" value="XM_070999907.1"/>
</dbReference>
<evidence type="ECO:0000256" key="2">
    <source>
        <dbReference type="SAM" id="SignalP"/>
    </source>
</evidence>
<name>A0ABR4MU92_9PEZI</name>
<evidence type="ECO:0000256" key="1">
    <source>
        <dbReference type="SAM" id="MobiDB-lite"/>
    </source>
</evidence>
<reference evidence="3 4" key="1">
    <citation type="submission" date="2020-05" db="EMBL/GenBank/DDBJ databases">
        <title>Ceratocystis lukuohia genome.</title>
        <authorList>
            <person name="Harrington T.C."/>
            <person name="Kim K."/>
            <person name="Mayers C.G."/>
        </authorList>
    </citation>
    <scope>NUCLEOTIDE SEQUENCE [LARGE SCALE GENOMIC DNA]</scope>
    <source>
        <strain evidence="3 4">C4212</strain>
    </source>
</reference>